<sequence length="49" mass="5713">MTATIMNKRLGWMWFCRGDTGPGLNKVQLMSITQHRTFFQNSSLPCRNH</sequence>
<dbReference type="EMBL" id="LRGB01001036">
    <property type="protein sequence ID" value="KZS13760.1"/>
    <property type="molecule type" value="Genomic_DNA"/>
</dbReference>
<evidence type="ECO:0000313" key="1">
    <source>
        <dbReference type="EMBL" id="JAL55211.1"/>
    </source>
</evidence>
<gene>
    <name evidence="2" type="ORF">APZ42_021163</name>
</gene>
<protein>
    <submittedName>
        <fullName evidence="1">Uncharacterized protein</fullName>
    </submittedName>
</protein>
<reference evidence="2 3" key="2">
    <citation type="submission" date="2016-03" db="EMBL/GenBank/DDBJ databases">
        <title>EvidentialGene: Evidence-directed Construction of Genes on Genomes.</title>
        <authorList>
            <person name="Gilbert D.G."/>
            <person name="Choi J.-H."/>
            <person name="Mockaitis K."/>
            <person name="Colbourne J."/>
            <person name="Pfrender M."/>
        </authorList>
    </citation>
    <scope>NUCLEOTIDE SEQUENCE [LARGE SCALE GENOMIC DNA]</scope>
    <source>
        <strain evidence="2 3">Xinb3</strain>
        <tissue evidence="2">Complete organism</tissue>
    </source>
</reference>
<name>A0A0N8CBB8_9CRUS</name>
<accession>A0A0N8CBB8</accession>
<dbReference type="Proteomes" id="UP000076858">
    <property type="component" value="Unassembled WGS sequence"/>
</dbReference>
<keyword evidence="3" id="KW-1185">Reference proteome</keyword>
<proteinExistence type="predicted"/>
<evidence type="ECO:0000313" key="3">
    <source>
        <dbReference type="Proteomes" id="UP000076858"/>
    </source>
</evidence>
<evidence type="ECO:0000313" key="2">
    <source>
        <dbReference type="EMBL" id="KZS13760.1"/>
    </source>
</evidence>
<organism evidence="1">
    <name type="scientific">Daphnia magna</name>
    <dbReference type="NCBI Taxonomy" id="35525"/>
    <lineage>
        <taxon>Eukaryota</taxon>
        <taxon>Metazoa</taxon>
        <taxon>Ecdysozoa</taxon>
        <taxon>Arthropoda</taxon>
        <taxon>Crustacea</taxon>
        <taxon>Branchiopoda</taxon>
        <taxon>Diplostraca</taxon>
        <taxon>Cladocera</taxon>
        <taxon>Anomopoda</taxon>
        <taxon>Daphniidae</taxon>
        <taxon>Daphnia</taxon>
    </lineage>
</organism>
<dbReference type="EMBL" id="GDIQ01096515">
    <property type="protein sequence ID" value="JAL55211.1"/>
    <property type="molecule type" value="Transcribed_RNA"/>
</dbReference>
<reference evidence="1" key="1">
    <citation type="submission" date="2015-10" db="EMBL/GenBank/DDBJ databases">
        <title>EvidentialGene: Evidence-directed Construction of Complete mRNA Transcriptomes without Genomes.</title>
        <authorList>
            <person name="Gilbert D.G."/>
        </authorList>
    </citation>
    <scope>NUCLEOTIDE SEQUENCE</scope>
</reference>
<dbReference type="AlphaFoldDB" id="A0A0N8CBB8"/>